<evidence type="ECO:0000256" key="1">
    <source>
        <dbReference type="SAM" id="MobiDB-lite"/>
    </source>
</evidence>
<feature type="domain" description="SGNH hydrolase-type esterase" evidence="2">
    <location>
        <begin position="50"/>
        <end position="258"/>
    </location>
</feature>
<dbReference type="RefSeq" id="WP_179616522.1">
    <property type="nucleotide sequence ID" value="NZ_CP059163.1"/>
</dbReference>
<dbReference type="GO" id="GO:0005975">
    <property type="term" value="P:carbohydrate metabolic process"/>
    <property type="evidence" value="ECO:0007669"/>
    <property type="project" value="UniProtKB-ARBA"/>
</dbReference>
<feature type="compositionally biased region" description="Polar residues" evidence="1">
    <location>
        <begin position="701"/>
        <end position="710"/>
    </location>
</feature>
<comment type="caution">
    <text evidence="3">The sequence shown here is derived from an EMBL/GenBank/DDBJ whole genome shotgun (WGS) entry which is preliminary data.</text>
</comment>
<evidence type="ECO:0000259" key="2">
    <source>
        <dbReference type="Pfam" id="PF13472"/>
    </source>
</evidence>
<dbReference type="Proteomes" id="UP000516957">
    <property type="component" value="Unassembled WGS sequence"/>
</dbReference>
<evidence type="ECO:0000313" key="4">
    <source>
        <dbReference type="Proteomes" id="UP000516957"/>
    </source>
</evidence>
<proteinExistence type="predicted"/>
<dbReference type="InterPro" id="IPR013830">
    <property type="entry name" value="SGNH_hydro"/>
</dbReference>
<dbReference type="AlphaFoldDB" id="A0A7Y9JS72"/>
<keyword evidence="4" id="KW-1185">Reference proteome</keyword>
<feature type="region of interest" description="Disordered" evidence="1">
    <location>
        <begin position="701"/>
        <end position="724"/>
    </location>
</feature>
<accession>A0A7Y9JS72</accession>
<dbReference type="SUPFAM" id="SSF52266">
    <property type="entry name" value="SGNH hydrolase"/>
    <property type="match status" value="1"/>
</dbReference>
<reference evidence="3 4" key="1">
    <citation type="submission" date="2020-07" db="EMBL/GenBank/DDBJ databases">
        <title>Sequencing the genomes of 1000 actinobacteria strains.</title>
        <authorList>
            <person name="Klenk H.-P."/>
        </authorList>
    </citation>
    <scope>NUCLEOTIDE SEQUENCE [LARGE SCALE GENOMIC DNA]</scope>
    <source>
        <strain evidence="3 4">DSM 18965</strain>
    </source>
</reference>
<dbReference type="Gene3D" id="3.40.50.1110">
    <property type="entry name" value="SGNH hydrolase"/>
    <property type="match status" value="1"/>
</dbReference>
<sequence length="724" mass="78445">MVRLVVARFLTRLPLLVALLALFAASGLVRPVVADRIVPVSLSAPRIMVVGDSISQGLEGDYTWRYRLKKHLTNSGVTSEFVGPWTGTTKLPAAYPAGWPDVSPAPVHTGAYRPGVSFSDSQHLAQWGWQMAQAKWEIASNVSTYTPDYLLVELGFNDLAWGVSDPAGTVSSLRELIKNARAAKPNIRILVANVPQRSALASQPALPEKILQYNSLLPSALSSLSTSTSPVQLVNLASAYDQSIDSYDGLHPNVRGEAVIAKAFADRLRGDFGVGNYYGAVPSSLPADLTPAAPETVSVARSGRKLVVSWPHVFGAGGYTLYSRDVTLGESFKAYPYPVGADSWTEKMVPAGHTIAFAVKTERGTYASTRSPAGSATAAPLDVVPNLRATANPDRPYTVTLQWDPVAGADDYHVYSVAANECGPLPPGRSAYQLVQWNLGSKTTWTQEYVTEFCRYYIVVASRYGGEGPDQTAPPWVLPYQNNYNHLLARNRYFDRVADDGDRMLTTQVAPGTDRGIVVSRGFIANKSSFDDAIGDHRSFDDNPYASSKVGVAWDTATGEIGIYVHRSCAVGFTFVWNSTNLVCHNAFPIEVVPNASSISDSDESKVNYVSVARSGEDLLLSVSAINSWEGWNPKDFGRINATVRLRAAGPTFNVNLTADRFPSWEFYRYPRTAPAPAGRMGSTSTLGTRDQTTLSDLKSAQSTCSSAGEQVQPDPWQRLMSCS</sequence>
<dbReference type="Pfam" id="PF13472">
    <property type="entry name" value="Lipase_GDSL_2"/>
    <property type="match status" value="1"/>
</dbReference>
<dbReference type="EMBL" id="JACCBE010000001">
    <property type="protein sequence ID" value="NYD59001.1"/>
    <property type="molecule type" value="Genomic_DNA"/>
</dbReference>
<dbReference type="PANTHER" id="PTHR30383:SF19">
    <property type="entry name" value="FIBRONECTIN TYPE-III DOMAIN-CONTAINING PROTEIN"/>
    <property type="match status" value="1"/>
</dbReference>
<dbReference type="PANTHER" id="PTHR30383">
    <property type="entry name" value="THIOESTERASE 1/PROTEASE 1/LYSOPHOSPHOLIPASE L1"/>
    <property type="match status" value="1"/>
</dbReference>
<name>A0A7Y9JS72_9ACTN</name>
<dbReference type="GO" id="GO:0004622">
    <property type="term" value="F:phosphatidylcholine lysophospholipase activity"/>
    <property type="evidence" value="ECO:0007669"/>
    <property type="project" value="TreeGrafter"/>
</dbReference>
<dbReference type="InterPro" id="IPR036514">
    <property type="entry name" value="SGNH_hydro_sf"/>
</dbReference>
<protein>
    <submittedName>
        <fullName evidence="3">Lysophospholipase L1-like esterase</fullName>
    </submittedName>
</protein>
<dbReference type="InterPro" id="IPR013783">
    <property type="entry name" value="Ig-like_fold"/>
</dbReference>
<evidence type="ECO:0000313" key="3">
    <source>
        <dbReference type="EMBL" id="NYD59001.1"/>
    </source>
</evidence>
<dbReference type="Gene3D" id="2.60.40.10">
    <property type="entry name" value="Immunoglobulins"/>
    <property type="match status" value="1"/>
</dbReference>
<dbReference type="InterPro" id="IPR051532">
    <property type="entry name" value="Ester_Hydrolysis_Enzymes"/>
</dbReference>
<gene>
    <name evidence="3" type="ORF">BKA08_003239</name>
</gene>
<organism evidence="3 4">
    <name type="scientific">Nocardioides marinisabuli</name>
    <dbReference type="NCBI Taxonomy" id="419476"/>
    <lineage>
        <taxon>Bacteria</taxon>
        <taxon>Bacillati</taxon>
        <taxon>Actinomycetota</taxon>
        <taxon>Actinomycetes</taxon>
        <taxon>Propionibacteriales</taxon>
        <taxon>Nocardioidaceae</taxon>
        <taxon>Nocardioides</taxon>
    </lineage>
</organism>